<keyword evidence="7" id="KW-0418">Kinase</keyword>
<dbReference type="Pfam" id="PF00512">
    <property type="entry name" value="HisKA"/>
    <property type="match status" value="1"/>
</dbReference>
<dbReference type="InterPro" id="IPR004358">
    <property type="entry name" value="Sig_transdc_His_kin-like_C"/>
</dbReference>
<dbReference type="KEGG" id="ptes:JQU52_05405"/>
<dbReference type="Gene3D" id="1.10.287.130">
    <property type="match status" value="1"/>
</dbReference>
<protein>
    <recommendedName>
        <fullName evidence="3">histidine kinase</fullName>
        <ecNumber evidence="3">2.7.13.3</ecNumber>
    </recommendedName>
</protein>
<keyword evidence="4" id="KW-0597">Phosphoprotein</keyword>
<keyword evidence="6" id="KW-0812">Transmembrane</keyword>
<sequence>MAGGTQKLIYSLRWRLAVGLSLLVSAMALVAGALSYRTAFQEAHELQDVQLRHIARLLDPHKPVLKQDLDTESDENMVAESTATIPVSDIVVQNINSPRLNLIFGSPIAQHQLQKYAPGFYDFNSGGTSWRVYIHAFHHPDSRVVIAQQTAYRNHIATESARNSMWPLLALIPMVWLFTGWLTHSLFRRLQQLSNEVDQRRENVLSPLPTRSLPSEVRPLVEAINRQFIQIQAAQEHDKRFIANAAHELRTPITALTLQLAQLEHSTDDEAGRRALLAKARSGLQRTQQLLTQLLDMARAQNQHTEPGSGTAMLPLLRGLYTDLLPLAEQKQLDMGVLSTSDYTLAIDPADLRSIFKNLLENAIRYTPKNGRIDVACTTAENTLYIRVSDTGCGVAEAERERIFEPFYRVAGQSENGSGLGLAIVSTLCQKWHIDISVDNTEPPCGLSVCLALPAGLWQPSKAA</sequence>
<proteinExistence type="predicted"/>
<name>A0A892ZK33_9NEIS</name>
<keyword evidence="9" id="KW-0902">Two-component regulatory system</keyword>
<dbReference type="PROSITE" id="PS50109">
    <property type="entry name" value="HIS_KIN"/>
    <property type="match status" value="1"/>
</dbReference>
<gene>
    <name evidence="12" type="ORF">JQU52_05405</name>
</gene>
<comment type="catalytic activity">
    <reaction evidence="1">
        <text>ATP + protein L-histidine = ADP + protein N-phospho-L-histidine.</text>
        <dbReference type="EC" id="2.7.13.3"/>
    </reaction>
</comment>
<evidence type="ECO:0000256" key="6">
    <source>
        <dbReference type="ARBA" id="ARBA00022692"/>
    </source>
</evidence>
<dbReference type="InterPro" id="IPR003661">
    <property type="entry name" value="HisK_dim/P_dom"/>
</dbReference>
<dbReference type="PANTHER" id="PTHR45436:SF15">
    <property type="entry name" value="SENSOR HISTIDINE KINASE CUSS"/>
    <property type="match status" value="1"/>
</dbReference>
<reference evidence="12" key="1">
    <citation type="submission" date="2021-02" db="EMBL/GenBank/DDBJ databases">
        <title>Neisseriaceae sp. 26B isolated from the cloaca of a Common Toad-headed Turtle (Mesoclemmys nasuta).</title>
        <authorList>
            <person name="Spergser J."/>
            <person name="Busse H.-J."/>
        </authorList>
    </citation>
    <scope>NUCLEOTIDE SEQUENCE</scope>
    <source>
        <strain evidence="12">26B</strain>
    </source>
</reference>
<dbReference type="InterPro" id="IPR036097">
    <property type="entry name" value="HisK_dim/P_sf"/>
</dbReference>
<evidence type="ECO:0000256" key="1">
    <source>
        <dbReference type="ARBA" id="ARBA00000085"/>
    </source>
</evidence>
<dbReference type="Gene3D" id="1.20.5.1040">
    <property type="entry name" value="Sensor protein qsec"/>
    <property type="match status" value="1"/>
</dbReference>
<dbReference type="GO" id="GO:0000155">
    <property type="term" value="F:phosphorelay sensor kinase activity"/>
    <property type="evidence" value="ECO:0007669"/>
    <property type="project" value="InterPro"/>
</dbReference>
<dbReference type="GO" id="GO:0005886">
    <property type="term" value="C:plasma membrane"/>
    <property type="evidence" value="ECO:0007669"/>
    <property type="project" value="TreeGrafter"/>
</dbReference>
<dbReference type="InterPro" id="IPR050428">
    <property type="entry name" value="TCS_sensor_his_kinase"/>
</dbReference>
<evidence type="ECO:0000259" key="11">
    <source>
        <dbReference type="PROSITE" id="PS50109"/>
    </source>
</evidence>
<keyword evidence="13" id="KW-1185">Reference proteome</keyword>
<dbReference type="Gene3D" id="3.30.565.10">
    <property type="entry name" value="Histidine kinase-like ATPase, C-terminal domain"/>
    <property type="match status" value="1"/>
</dbReference>
<keyword evidence="8" id="KW-1133">Transmembrane helix</keyword>
<evidence type="ECO:0000256" key="2">
    <source>
        <dbReference type="ARBA" id="ARBA00004141"/>
    </source>
</evidence>
<evidence type="ECO:0000256" key="7">
    <source>
        <dbReference type="ARBA" id="ARBA00022777"/>
    </source>
</evidence>
<evidence type="ECO:0000256" key="10">
    <source>
        <dbReference type="ARBA" id="ARBA00023136"/>
    </source>
</evidence>
<dbReference type="EC" id="2.7.13.3" evidence="3"/>
<dbReference type="AlphaFoldDB" id="A0A892ZK33"/>
<organism evidence="12 13">
    <name type="scientific">Paralysiella testudinis</name>
    <dbReference type="NCBI Taxonomy" id="2809020"/>
    <lineage>
        <taxon>Bacteria</taxon>
        <taxon>Pseudomonadati</taxon>
        <taxon>Pseudomonadota</taxon>
        <taxon>Betaproteobacteria</taxon>
        <taxon>Neisseriales</taxon>
        <taxon>Neisseriaceae</taxon>
        <taxon>Paralysiella</taxon>
    </lineage>
</organism>
<dbReference type="SUPFAM" id="SSF55874">
    <property type="entry name" value="ATPase domain of HSP90 chaperone/DNA topoisomerase II/histidine kinase"/>
    <property type="match status" value="1"/>
</dbReference>
<evidence type="ECO:0000256" key="3">
    <source>
        <dbReference type="ARBA" id="ARBA00012438"/>
    </source>
</evidence>
<evidence type="ECO:0000313" key="13">
    <source>
        <dbReference type="Proteomes" id="UP000653156"/>
    </source>
</evidence>
<dbReference type="CDD" id="cd00075">
    <property type="entry name" value="HATPase"/>
    <property type="match status" value="1"/>
</dbReference>
<dbReference type="InterPro" id="IPR003594">
    <property type="entry name" value="HATPase_dom"/>
</dbReference>
<accession>A0A892ZK33</accession>
<dbReference type="InterPro" id="IPR013727">
    <property type="entry name" value="2CSK_N"/>
</dbReference>
<keyword evidence="10" id="KW-0472">Membrane</keyword>
<evidence type="ECO:0000256" key="8">
    <source>
        <dbReference type="ARBA" id="ARBA00022989"/>
    </source>
</evidence>
<dbReference type="SUPFAM" id="SSF47384">
    <property type="entry name" value="Homodimeric domain of signal transducing histidine kinase"/>
    <property type="match status" value="1"/>
</dbReference>
<dbReference type="EMBL" id="CP069798">
    <property type="protein sequence ID" value="QRQ82820.1"/>
    <property type="molecule type" value="Genomic_DNA"/>
</dbReference>
<evidence type="ECO:0000256" key="5">
    <source>
        <dbReference type="ARBA" id="ARBA00022679"/>
    </source>
</evidence>
<dbReference type="Pfam" id="PF08521">
    <property type="entry name" value="2CSK_N"/>
    <property type="match status" value="1"/>
</dbReference>
<dbReference type="Proteomes" id="UP000653156">
    <property type="component" value="Chromosome"/>
</dbReference>
<dbReference type="InterPro" id="IPR005467">
    <property type="entry name" value="His_kinase_dom"/>
</dbReference>
<dbReference type="PANTHER" id="PTHR45436">
    <property type="entry name" value="SENSOR HISTIDINE KINASE YKOH"/>
    <property type="match status" value="1"/>
</dbReference>
<keyword evidence="5" id="KW-0808">Transferase</keyword>
<dbReference type="SMART" id="SM00387">
    <property type="entry name" value="HATPase_c"/>
    <property type="match status" value="1"/>
</dbReference>
<feature type="domain" description="Histidine kinase" evidence="11">
    <location>
        <begin position="244"/>
        <end position="457"/>
    </location>
</feature>
<dbReference type="PRINTS" id="PR00344">
    <property type="entry name" value="BCTRLSENSOR"/>
</dbReference>
<evidence type="ECO:0000256" key="9">
    <source>
        <dbReference type="ARBA" id="ARBA00023012"/>
    </source>
</evidence>
<dbReference type="Pfam" id="PF02518">
    <property type="entry name" value="HATPase_c"/>
    <property type="match status" value="1"/>
</dbReference>
<dbReference type="InterPro" id="IPR036890">
    <property type="entry name" value="HATPase_C_sf"/>
</dbReference>
<comment type="subcellular location">
    <subcellularLocation>
        <location evidence="2">Membrane</location>
        <topology evidence="2">Multi-pass membrane protein</topology>
    </subcellularLocation>
</comment>
<evidence type="ECO:0000256" key="4">
    <source>
        <dbReference type="ARBA" id="ARBA00022553"/>
    </source>
</evidence>
<dbReference type="SMART" id="SM00388">
    <property type="entry name" value="HisKA"/>
    <property type="match status" value="1"/>
</dbReference>
<dbReference type="CDD" id="cd00082">
    <property type="entry name" value="HisKA"/>
    <property type="match status" value="1"/>
</dbReference>
<evidence type="ECO:0000313" key="12">
    <source>
        <dbReference type="EMBL" id="QRQ82820.1"/>
    </source>
</evidence>